<comment type="caution">
    <text evidence="2">The sequence shown here is derived from an EMBL/GenBank/DDBJ whole genome shotgun (WGS) entry which is preliminary data.</text>
</comment>
<gene>
    <name evidence="2" type="ORF">NQH49_20355</name>
</gene>
<evidence type="ECO:0000256" key="1">
    <source>
        <dbReference type="SAM" id="Phobius"/>
    </source>
</evidence>
<proteinExistence type="predicted"/>
<feature type="transmembrane region" description="Helical" evidence="1">
    <location>
        <begin position="184"/>
        <end position="202"/>
    </location>
</feature>
<keyword evidence="3" id="KW-1185">Reference proteome</keyword>
<name>A0ABT1VQJ9_9GAMM</name>
<accession>A0ABT1VQJ9</accession>
<organism evidence="2 3">
    <name type="scientific">Pantoea trifolii</name>
    <dbReference type="NCBI Taxonomy" id="2968030"/>
    <lineage>
        <taxon>Bacteria</taxon>
        <taxon>Pseudomonadati</taxon>
        <taxon>Pseudomonadota</taxon>
        <taxon>Gammaproteobacteria</taxon>
        <taxon>Enterobacterales</taxon>
        <taxon>Erwiniaceae</taxon>
        <taxon>Pantoea</taxon>
    </lineage>
</organism>
<feature type="transmembrane region" description="Helical" evidence="1">
    <location>
        <begin position="28"/>
        <end position="46"/>
    </location>
</feature>
<sequence>MTDHDLLIEKLGREMQPVKPLRSTGRRVFTWLLLALPCGIAASFLVQRSFTDWAQPGALQAILQLVLAFILGTLAIRSAFNMSIAGRRSISWKALLPIGLLWLGMSISQIPGEVPIEHDNDSARCFTFLLVVSTPMMALMIASLRRTRALHPVRSLAMAGLGVSCMAVTLLAFCHPVHLHPLDFVMHLAAIVTIVALTVLVGKRWVTFDS</sequence>
<protein>
    <submittedName>
        <fullName evidence="2">DUF1109 domain-containing protein</fullName>
    </submittedName>
</protein>
<evidence type="ECO:0000313" key="2">
    <source>
        <dbReference type="EMBL" id="MCQ8229813.1"/>
    </source>
</evidence>
<reference evidence="2 3" key="1">
    <citation type="submission" date="2022-07" db="EMBL/GenBank/DDBJ databases">
        <title>Pantoea trifolii sp. nov. isolated from root nodules of Trifolium rubens.</title>
        <authorList>
            <person name="Kalita M."/>
            <person name="Wdowiak-Wrobel S."/>
            <person name="Marek-Kozaczuk M."/>
            <person name="Palusinska-Szysz M."/>
            <person name="Sokolowski W."/>
            <person name="Coutinho T."/>
            <person name="Hlahane L."/>
        </authorList>
    </citation>
    <scope>NUCLEOTIDE SEQUENCE [LARGE SCALE GENOMIC DNA]</scope>
    <source>
        <strain evidence="2 3">MMK2</strain>
    </source>
</reference>
<feature type="transmembrane region" description="Helical" evidence="1">
    <location>
        <begin position="58"/>
        <end position="80"/>
    </location>
</feature>
<feature type="transmembrane region" description="Helical" evidence="1">
    <location>
        <begin position="92"/>
        <end position="111"/>
    </location>
</feature>
<dbReference type="EMBL" id="JANIET010000002">
    <property type="protein sequence ID" value="MCQ8229813.1"/>
    <property type="molecule type" value="Genomic_DNA"/>
</dbReference>
<feature type="transmembrane region" description="Helical" evidence="1">
    <location>
        <begin position="156"/>
        <end position="178"/>
    </location>
</feature>
<dbReference type="RefSeq" id="WP_256698574.1">
    <property type="nucleotide sequence ID" value="NZ_JANIES010000002.1"/>
</dbReference>
<dbReference type="Proteomes" id="UP001300015">
    <property type="component" value="Unassembled WGS sequence"/>
</dbReference>
<dbReference type="InterPro" id="IPR009495">
    <property type="entry name" value="NrsF"/>
</dbReference>
<keyword evidence="1" id="KW-1133">Transmembrane helix</keyword>
<dbReference type="Pfam" id="PF06532">
    <property type="entry name" value="NrsF"/>
    <property type="match status" value="1"/>
</dbReference>
<keyword evidence="1" id="KW-0472">Membrane</keyword>
<feature type="transmembrane region" description="Helical" evidence="1">
    <location>
        <begin position="126"/>
        <end position="144"/>
    </location>
</feature>
<evidence type="ECO:0000313" key="3">
    <source>
        <dbReference type="Proteomes" id="UP001300015"/>
    </source>
</evidence>
<keyword evidence="1" id="KW-0812">Transmembrane</keyword>